<evidence type="ECO:0000256" key="1">
    <source>
        <dbReference type="SAM" id="MobiDB-lite"/>
    </source>
</evidence>
<feature type="region of interest" description="Disordered" evidence="1">
    <location>
        <begin position="1"/>
        <end position="61"/>
    </location>
</feature>
<comment type="caution">
    <text evidence="2">The sequence shown here is derived from an EMBL/GenBank/DDBJ whole genome shotgun (WGS) entry which is preliminary data.</text>
</comment>
<keyword evidence="3" id="KW-1185">Reference proteome</keyword>
<dbReference type="EMBL" id="JARQZJ010000036">
    <property type="protein sequence ID" value="KAK9876253.1"/>
    <property type="molecule type" value="Genomic_DNA"/>
</dbReference>
<gene>
    <name evidence="2" type="ORF">WA026_012552</name>
</gene>
<evidence type="ECO:0000313" key="2">
    <source>
        <dbReference type="EMBL" id="KAK9876253.1"/>
    </source>
</evidence>
<name>A0AAW1U5E4_9CUCU</name>
<proteinExistence type="predicted"/>
<protein>
    <submittedName>
        <fullName evidence="2">Uncharacterized protein</fullName>
    </submittedName>
</protein>
<dbReference type="Proteomes" id="UP001431783">
    <property type="component" value="Unassembled WGS sequence"/>
</dbReference>
<reference evidence="2 3" key="1">
    <citation type="submission" date="2023-03" db="EMBL/GenBank/DDBJ databases">
        <title>Genome insight into feeding habits of ladybird beetles.</title>
        <authorList>
            <person name="Li H.-S."/>
            <person name="Huang Y.-H."/>
            <person name="Pang H."/>
        </authorList>
    </citation>
    <scope>NUCLEOTIDE SEQUENCE [LARGE SCALE GENOMIC DNA]</scope>
    <source>
        <strain evidence="2">SYSU_2023b</strain>
        <tissue evidence="2">Whole body</tissue>
    </source>
</reference>
<dbReference type="AlphaFoldDB" id="A0AAW1U5E4"/>
<accession>A0AAW1U5E4</accession>
<sequence>MNHKERTRSNTDSNGGNDRNMKKTEDVGMHATEIHNSKHRRRTECEVLNLRKRGKDPSDPSSYRPICLLSCVGKLYERLLVNRINRELEK</sequence>
<feature type="compositionally biased region" description="Basic and acidic residues" evidence="1">
    <location>
        <begin position="19"/>
        <end position="36"/>
    </location>
</feature>
<evidence type="ECO:0000313" key="3">
    <source>
        <dbReference type="Proteomes" id="UP001431783"/>
    </source>
</evidence>
<organism evidence="2 3">
    <name type="scientific">Henosepilachna vigintioctopunctata</name>
    <dbReference type="NCBI Taxonomy" id="420089"/>
    <lineage>
        <taxon>Eukaryota</taxon>
        <taxon>Metazoa</taxon>
        <taxon>Ecdysozoa</taxon>
        <taxon>Arthropoda</taxon>
        <taxon>Hexapoda</taxon>
        <taxon>Insecta</taxon>
        <taxon>Pterygota</taxon>
        <taxon>Neoptera</taxon>
        <taxon>Endopterygota</taxon>
        <taxon>Coleoptera</taxon>
        <taxon>Polyphaga</taxon>
        <taxon>Cucujiformia</taxon>
        <taxon>Coccinelloidea</taxon>
        <taxon>Coccinellidae</taxon>
        <taxon>Epilachninae</taxon>
        <taxon>Epilachnini</taxon>
        <taxon>Henosepilachna</taxon>
    </lineage>
</organism>